<reference evidence="12" key="1">
    <citation type="submission" date="2015-12" db="EMBL/GenBank/DDBJ databases">
        <title>FDA dAtabase for Regulatory Grade micrObial Sequences (FDA-ARGOS): Supporting development and validation of Infectious Disease Dx tests.</title>
        <authorList>
            <person name="Case J."/>
            <person name="Tallon L."/>
            <person name="Sadzewicz L."/>
            <person name="Sengamalay N."/>
            <person name="Ott S."/>
            <person name="Godinez A."/>
            <person name="Nagaraj S."/>
            <person name="Nadendla S."/>
            <person name="Sichtig H."/>
        </authorList>
    </citation>
    <scope>NUCLEOTIDE SEQUENCE [LARGE SCALE GENOMIC DNA]</scope>
    <source>
        <strain evidence="12">FDAARGOS_147</strain>
    </source>
</reference>
<evidence type="ECO:0000256" key="7">
    <source>
        <dbReference type="RuleBase" id="RU362065"/>
    </source>
</evidence>
<evidence type="ECO:0000259" key="8">
    <source>
        <dbReference type="Pfam" id="PF06429"/>
    </source>
</evidence>
<protein>
    <recommendedName>
        <fullName evidence="4 7">Flagellar hook-associated protein 1</fullName>
        <shortName evidence="7">HAP1</shortName>
    </recommendedName>
</protein>
<evidence type="ECO:0000256" key="3">
    <source>
        <dbReference type="ARBA" id="ARBA00009677"/>
    </source>
</evidence>
<dbReference type="AlphaFoldDB" id="A0A0X8NWN2"/>
<gene>
    <name evidence="7" type="primary">flgK</name>
    <name evidence="11" type="ORF">AL504_06355</name>
</gene>
<evidence type="ECO:0000313" key="11">
    <source>
        <dbReference type="EMBL" id="AMG35689.1"/>
    </source>
</evidence>
<dbReference type="Pfam" id="PF06429">
    <property type="entry name" value="Flg_bbr_C"/>
    <property type="match status" value="1"/>
</dbReference>
<keyword evidence="11" id="KW-0282">Flagellum</keyword>
<keyword evidence="6 7" id="KW-0975">Bacterial flagellum</keyword>
<dbReference type="NCBIfam" id="TIGR02492">
    <property type="entry name" value="flgK_ends"/>
    <property type="match status" value="1"/>
</dbReference>
<dbReference type="PRINTS" id="PR01005">
    <property type="entry name" value="FLGHOOKAP1"/>
</dbReference>
<feature type="domain" description="Flagellar hook-associated protein FlgK helical" evidence="10">
    <location>
        <begin position="91"/>
        <end position="332"/>
    </location>
</feature>
<dbReference type="InterPro" id="IPR049119">
    <property type="entry name" value="FlgK_D2-like"/>
</dbReference>
<dbReference type="PANTHER" id="PTHR30033:SF1">
    <property type="entry name" value="FLAGELLAR HOOK-ASSOCIATED PROTEIN 1"/>
    <property type="match status" value="1"/>
</dbReference>
<dbReference type="GO" id="GO:0009424">
    <property type="term" value="C:bacterial-type flagellum hook"/>
    <property type="evidence" value="ECO:0007669"/>
    <property type="project" value="UniProtKB-UniRule"/>
</dbReference>
<comment type="subcellular location">
    <subcellularLocation>
        <location evidence="1 7">Bacterial flagellum</location>
    </subcellularLocation>
    <subcellularLocation>
        <location evidence="2 7">Secreted</location>
    </subcellularLocation>
</comment>
<accession>A0A0X8NWN2</accession>
<dbReference type="RefSeq" id="WP_061071525.1">
    <property type="nucleotide sequence ID" value="NZ_CP014060.2"/>
</dbReference>
<dbReference type="InterPro" id="IPR053927">
    <property type="entry name" value="FlgK_helical"/>
</dbReference>
<evidence type="ECO:0000256" key="4">
    <source>
        <dbReference type="ARBA" id="ARBA00016244"/>
    </source>
</evidence>
<evidence type="ECO:0000256" key="5">
    <source>
        <dbReference type="ARBA" id="ARBA00022525"/>
    </source>
</evidence>
<keyword evidence="11" id="KW-0966">Cell projection</keyword>
<name>A0A0X8NWN2_ALCXX</name>
<dbReference type="EMBL" id="CP014060">
    <property type="protein sequence ID" value="AMG35689.1"/>
    <property type="molecule type" value="Genomic_DNA"/>
</dbReference>
<comment type="similarity">
    <text evidence="3 7">Belongs to the flagella basal body rod proteins family.</text>
</comment>
<dbReference type="Pfam" id="PF21158">
    <property type="entry name" value="flgK_1st_1"/>
    <property type="match status" value="1"/>
</dbReference>
<feature type="domain" description="Flagellar hook-associated protein 1 D2-like" evidence="9">
    <location>
        <begin position="342"/>
        <end position="426"/>
    </location>
</feature>
<dbReference type="GO" id="GO:0005576">
    <property type="term" value="C:extracellular region"/>
    <property type="evidence" value="ECO:0007669"/>
    <property type="project" value="UniProtKB-SubCell"/>
</dbReference>
<dbReference type="InterPro" id="IPR002371">
    <property type="entry name" value="FlgK"/>
</dbReference>
<dbReference type="GO" id="GO:0005198">
    <property type="term" value="F:structural molecule activity"/>
    <property type="evidence" value="ECO:0007669"/>
    <property type="project" value="UniProtKB-UniRule"/>
</dbReference>
<dbReference type="GO" id="GO:0044780">
    <property type="term" value="P:bacterial-type flagellum assembly"/>
    <property type="evidence" value="ECO:0007669"/>
    <property type="project" value="InterPro"/>
</dbReference>
<proteinExistence type="inferred from homology"/>
<dbReference type="InterPro" id="IPR010930">
    <property type="entry name" value="Flg_bb/hook_C_dom"/>
</dbReference>
<dbReference type="PANTHER" id="PTHR30033">
    <property type="entry name" value="FLAGELLAR HOOK-ASSOCIATED PROTEIN 1"/>
    <property type="match status" value="1"/>
</dbReference>
<evidence type="ECO:0000259" key="9">
    <source>
        <dbReference type="Pfam" id="PF21158"/>
    </source>
</evidence>
<evidence type="ECO:0000256" key="6">
    <source>
        <dbReference type="ARBA" id="ARBA00023143"/>
    </source>
</evidence>
<keyword evidence="11" id="KW-0969">Cilium</keyword>
<evidence type="ECO:0000256" key="2">
    <source>
        <dbReference type="ARBA" id="ARBA00004613"/>
    </source>
</evidence>
<evidence type="ECO:0000256" key="1">
    <source>
        <dbReference type="ARBA" id="ARBA00004365"/>
    </source>
</evidence>
<organism evidence="11 12">
    <name type="scientific">Alcaligenes xylosoxydans xylosoxydans</name>
    <name type="common">Achromobacter xylosoxidans</name>
    <dbReference type="NCBI Taxonomy" id="85698"/>
    <lineage>
        <taxon>Bacteria</taxon>
        <taxon>Pseudomonadati</taxon>
        <taxon>Pseudomonadota</taxon>
        <taxon>Betaproteobacteria</taxon>
        <taxon>Burkholderiales</taxon>
        <taxon>Alcaligenaceae</taxon>
        <taxon>Achromobacter</taxon>
    </lineage>
</organism>
<evidence type="ECO:0000313" key="12">
    <source>
        <dbReference type="Proteomes" id="UP000060602"/>
    </source>
</evidence>
<dbReference type="SUPFAM" id="SSF64518">
    <property type="entry name" value="Phase 1 flagellin"/>
    <property type="match status" value="1"/>
</dbReference>
<evidence type="ECO:0000259" key="10">
    <source>
        <dbReference type="Pfam" id="PF22638"/>
    </source>
</evidence>
<dbReference type="Proteomes" id="UP000060602">
    <property type="component" value="Chromosome"/>
</dbReference>
<keyword evidence="5 7" id="KW-0964">Secreted</keyword>
<sequence>MNLYKLALGGLNASQAGLATTGHNINNATTVGYNRQRVMISTAGAQATSNGFIGRGVQVDTVVRSYDSFLYKQLVGAQGSSAQLQTQFDQISQVNNLFADRTVGIAPGLSNFFTSMNTVASKPADPAARQDLLGKANSLTTQIRSAYQEMQNQRLGLNTQISTTVDQVNSYLTRIDDLNNQISTARAKAGGNPPNDLMDQRDQAVSELNQLIGVTTYEQGDKINISLASGGQALLSGNTIYPLQAVASSKDVSRTVVAYTLPAGSGGKTVSVELNDADVTGGKLGGLLQFRASSLDVMQAQLGQMAVGLAMSFNEQHRQGLDTAGNPGTDFFSIGKPQGVPNAANKSGAQISGTFTNLNNINAKDYEVSFDGANYRVTRLPEGTQVYNGPATGTPPTATLDLSAEMGVTLTIDSPPQAGDKWSLSPTRDAARDINVLITDPEKIAAADTAGGDANGKNALKLAQLQTTKVLGHGTMSINEMFSQVVNTVGVQTAQIKSANTAQSNLVAQKLEAQQAVSGVNLNEEYVSLSLYQEQYQASARIIDVASTLFDTLLGLRG</sequence>
<feature type="domain" description="Flagellar basal-body/hook protein C-terminal" evidence="8">
    <location>
        <begin position="517"/>
        <end position="556"/>
    </location>
</feature>
<dbReference type="Pfam" id="PF22638">
    <property type="entry name" value="FlgK_D1"/>
    <property type="match status" value="1"/>
</dbReference>